<dbReference type="Proteomes" id="UP000177126">
    <property type="component" value="Unassembled WGS sequence"/>
</dbReference>
<evidence type="ECO:0000259" key="1">
    <source>
        <dbReference type="Pfam" id="PF17770"/>
    </source>
</evidence>
<accession>A0A1G2FS86</accession>
<dbReference type="InterPro" id="IPR041636">
    <property type="entry name" value="RNase_J_C"/>
</dbReference>
<dbReference type="Gene3D" id="3.10.20.580">
    <property type="match status" value="1"/>
</dbReference>
<dbReference type="AlphaFoldDB" id="A0A1G2FS86"/>
<name>A0A1G2FS86_9BACT</name>
<feature type="domain" description="Ribonuclease J C-terminal" evidence="1">
    <location>
        <begin position="1"/>
        <end position="63"/>
    </location>
</feature>
<comment type="caution">
    <text evidence="2">The sequence shown here is derived from an EMBL/GenBank/DDBJ whole genome shotgun (WGS) entry which is preliminary data.</text>
</comment>
<organism evidence="2 3">
    <name type="scientific">Candidatus Portnoybacteria bacterium RIFCSPLOWO2_02_FULL_39_11</name>
    <dbReference type="NCBI Taxonomy" id="1802001"/>
    <lineage>
        <taxon>Bacteria</taxon>
        <taxon>Candidatus Portnoyibacteriota</taxon>
    </lineage>
</organism>
<dbReference type="EMBL" id="MHNF01000031">
    <property type="protein sequence ID" value="OGZ40478.1"/>
    <property type="molecule type" value="Genomic_DNA"/>
</dbReference>
<gene>
    <name evidence="2" type="ORF">A3B04_01580</name>
</gene>
<proteinExistence type="predicted"/>
<evidence type="ECO:0000313" key="3">
    <source>
        <dbReference type="Proteomes" id="UP000177126"/>
    </source>
</evidence>
<reference evidence="2 3" key="1">
    <citation type="journal article" date="2016" name="Nat. Commun.">
        <title>Thousands of microbial genomes shed light on interconnected biogeochemical processes in an aquifer system.</title>
        <authorList>
            <person name="Anantharaman K."/>
            <person name="Brown C.T."/>
            <person name="Hug L.A."/>
            <person name="Sharon I."/>
            <person name="Castelle C.J."/>
            <person name="Probst A.J."/>
            <person name="Thomas B.C."/>
            <person name="Singh A."/>
            <person name="Wilkins M.J."/>
            <person name="Karaoz U."/>
            <person name="Brodie E.L."/>
            <person name="Williams K.H."/>
            <person name="Hubbard S.S."/>
            <person name="Banfield J.F."/>
        </authorList>
    </citation>
    <scope>NUCLEOTIDE SEQUENCE [LARGE SCALE GENOMIC DNA]</scope>
</reference>
<dbReference type="Pfam" id="PF17770">
    <property type="entry name" value="RNase_J_C"/>
    <property type="match status" value="1"/>
</dbReference>
<protein>
    <recommendedName>
        <fullName evidence="1">Ribonuclease J C-terminal domain-containing protein</fullName>
    </recommendedName>
</protein>
<evidence type="ECO:0000313" key="2">
    <source>
        <dbReference type="EMBL" id="OGZ40478.1"/>
    </source>
</evidence>
<sequence>MRESKELLYQVRQKVKDIIHHSAGQKGPLDEEYIKEQLRDKIGQFLYTKTERRPMVLPVLIEV</sequence>